<dbReference type="GO" id="GO:0047355">
    <property type="term" value="F:CDP-glycerol glycerophosphotransferase activity"/>
    <property type="evidence" value="ECO:0007669"/>
    <property type="project" value="InterPro"/>
</dbReference>
<keyword evidence="4 7" id="KW-0808">Transferase</keyword>
<organism evidence="7 8">
    <name type="scientific">Aminicella lysinilytica</name>
    <dbReference type="NCBI Taxonomy" id="433323"/>
    <lineage>
        <taxon>Bacteria</taxon>
        <taxon>Bacillati</taxon>
        <taxon>Bacillota</taxon>
        <taxon>Clostridia</taxon>
        <taxon>Peptostreptococcales</taxon>
        <taxon>Anaerovoracaceae</taxon>
        <taxon>Aminicella</taxon>
    </lineage>
</organism>
<protein>
    <submittedName>
        <fullName evidence="7">CDP-glycerol glycerophosphotransferase (TagB/SpsB family)</fullName>
    </submittedName>
</protein>
<keyword evidence="3" id="KW-1003">Cell membrane</keyword>
<dbReference type="OrthoDB" id="9807097at2"/>
<comment type="caution">
    <text evidence="7">The sequence shown here is derived from an EMBL/GenBank/DDBJ whole genome shotgun (WGS) entry which is preliminary data.</text>
</comment>
<keyword evidence="5" id="KW-0777">Teichoic acid biosynthesis</keyword>
<evidence type="ECO:0000256" key="1">
    <source>
        <dbReference type="ARBA" id="ARBA00004202"/>
    </source>
</evidence>
<dbReference type="Pfam" id="PF04464">
    <property type="entry name" value="Glyphos_transf"/>
    <property type="match status" value="1"/>
</dbReference>
<comment type="subcellular location">
    <subcellularLocation>
        <location evidence="1">Cell membrane</location>
        <topology evidence="1">Peripheral membrane protein</topology>
    </subcellularLocation>
</comment>
<evidence type="ECO:0000313" key="8">
    <source>
        <dbReference type="Proteomes" id="UP000295500"/>
    </source>
</evidence>
<dbReference type="InterPro" id="IPR043148">
    <property type="entry name" value="TagF_C"/>
</dbReference>
<comment type="similarity">
    <text evidence="2">Belongs to the CDP-glycerol glycerophosphotransferase family.</text>
</comment>
<dbReference type="Gene3D" id="3.40.50.12580">
    <property type="match status" value="1"/>
</dbReference>
<sequence length="375" mass="43891">MKKILLRIFVLMMNFIYLFFKPLKQKNKVTFVSRQSNTETLDFRMLRENIENNSSLQVDVLCKKLDKGVGNTFGYFLHMFSQMHSFATSKVIVTDSYCILLSILRHKKNTACIQTWHALSAVKKFGCETVGREDGSSEVVATEMKMHHNYDYVLCSSDVTAEYFCKGFGCTKDKITKIGLPRIDYINQRKPDIRKAIFRKYPELEDKNKKNIIYVPTMRRGRGVDVNGIIDRLDFNRFNLVVRLHPLEIDNESYEKREGVIYDNDFLSYDMLEVADIVISDYSSFVVESSLRDIPLFLYIYDVNEYGKYNGLNMDFESEAIGKYAFRNCDEMISSFDSAYDMDALRIFRKKYVDIDMADCTKQLSEFIERLVYEN</sequence>
<dbReference type="GO" id="GO:0005886">
    <property type="term" value="C:plasma membrane"/>
    <property type="evidence" value="ECO:0007669"/>
    <property type="project" value="UniProtKB-SubCell"/>
</dbReference>
<keyword evidence="6" id="KW-0472">Membrane</keyword>
<evidence type="ECO:0000313" key="7">
    <source>
        <dbReference type="EMBL" id="TDP58553.1"/>
    </source>
</evidence>
<dbReference type="PANTHER" id="PTHR37316:SF1">
    <property type="entry name" value="TEICHOIC ACID GLYCEROL-PHOSPHATE PRIMASE"/>
    <property type="match status" value="1"/>
</dbReference>
<dbReference type="PANTHER" id="PTHR37316">
    <property type="entry name" value="TEICHOIC ACID GLYCEROL-PHOSPHATE PRIMASE"/>
    <property type="match status" value="1"/>
</dbReference>
<dbReference type="GO" id="GO:0019350">
    <property type="term" value="P:teichoic acid biosynthetic process"/>
    <property type="evidence" value="ECO:0007669"/>
    <property type="project" value="UniProtKB-KW"/>
</dbReference>
<dbReference type="RefSeq" id="WP_133527901.1">
    <property type="nucleotide sequence ID" value="NZ_SNXO01000006.1"/>
</dbReference>
<dbReference type="EMBL" id="SNXO01000006">
    <property type="protein sequence ID" value="TDP58553.1"/>
    <property type="molecule type" value="Genomic_DNA"/>
</dbReference>
<name>A0A4R6Q9Z8_9FIRM</name>
<dbReference type="SUPFAM" id="SSF53756">
    <property type="entry name" value="UDP-Glycosyltransferase/glycogen phosphorylase"/>
    <property type="match status" value="1"/>
</dbReference>
<gene>
    <name evidence="7" type="ORF">EV211_10664</name>
</gene>
<reference evidence="7 8" key="1">
    <citation type="submission" date="2019-03" db="EMBL/GenBank/DDBJ databases">
        <title>Genomic Encyclopedia of Type Strains, Phase IV (KMG-IV): sequencing the most valuable type-strain genomes for metagenomic binning, comparative biology and taxonomic classification.</title>
        <authorList>
            <person name="Goeker M."/>
        </authorList>
    </citation>
    <scope>NUCLEOTIDE SEQUENCE [LARGE SCALE GENOMIC DNA]</scope>
    <source>
        <strain evidence="7 8">DSM 28287</strain>
    </source>
</reference>
<dbReference type="InterPro" id="IPR051612">
    <property type="entry name" value="Teichoic_Acid_Biosynth"/>
</dbReference>
<dbReference type="InterPro" id="IPR007554">
    <property type="entry name" value="Glycerophosphate_synth"/>
</dbReference>
<evidence type="ECO:0000256" key="3">
    <source>
        <dbReference type="ARBA" id="ARBA00022475"/>
    </source>
</evidence>
<accession>A0A4R6Q9Z8</accession>
<keyword evidence="8" id="KW-1185">Reference proteome</keyword>
<dbReference type="AlphaFoldDB" id="A0A4R6Q9Z8"/>
<dbReference type="Gene3D" id="3.40.50.11820">
    <property type="match status" value="1"/>
</dbReference>
<dbReference type="InterPro" id="IPR043149">
    <property type="entry name" value="TagF_N"/>
</dbReference>
<evidence type="ECO:0000256" key="2">
    <source>
        <dbReference type="ARBA" id="ARBA00010488"/>
    </source>
</evidence>
<evidence type="ECO:0000256" key="5">
    <source>
        <dbReference type="ARBA" id="ARBA00022944"/>
    </source>
</evidence>
<proteinExistence type="inferred from homology"/>
<evidence type="ECO:0000256" key="6">
    <source>
        <dbReference type="ARBA" id="ARBA00023136"/>
    </source>
</evidence>
<dbReference type="Proteomes" id="UP000295500">
    <property type="component" value="Unassembled WGS sequence"/>
</dbReference>
<evidence type="ECO:0000256" key="4">
    <source>
        <dbReference type="ARBA" id="ARBA00022679"/>
    </source>
</evidence>